<dbReference type="SUPFAM" id="SSF48452">
    <property type="entry name" value="TPR-like"/>
    <property type="match status" value="2"/>
</dbReference>
<dbReference type="InterPro" id="IPR019734">
    <property type="entry name" value="TPR_rpt"/>
</dbReference>
<feature type="region of interest" description="Disordered" evidence="2">
    <location>
        <begin position="195"/>
        <end position="246"/>
    </location>
</feature>
<dbReference type="Gene3D" id="1.25.40.10">
    <property type="entry name" value="Tetratricopeptide repeat domain"/>
    <property type="match status" value="2"/>
</dbReference>
<feature type="repeat" description="TPR" evidence="1">
    <location>
        <begin position="321"/>
        <end position="354"/>
    </location>
</feature>
<keyword evidence="5" id="KW-1185">Reference proteome</keyword>
<dbReference type="SMART" id="SM00271">
    <property type="entry name" value="DnaJ"/>
    <property type="match status" value="1"/>
</dbReference>
<feature type="region of interest" description="Disordered" evidence="2">
    <location>
        <begin position="293"/>
        <end position="324"/>
    </location>
</feature>
<keyword evidence="1" id="KW-0802">TPR repeat</keyword>
<proteinExistence type="predicted"/>
<evidence type="ECO:0000256" key="2">
    <source>
        <dbReference type="SAM" id="MobiDB-lite"/>
    </source>
</evidence>
<feature type="compositionally biased region" description="Polar residues" evidence="2">
    <location>
        <begin position="101"/>
        <end position="125"/>
    </location>
</feature>
<comment type="caution">
    <text evidence="4">The sequence shown here is derived from an EMBL/GenBank/DDBJ whole genome shotgun (WGS) entry which is preliminary data.</text>
</comment>
<dbReference type="InterPro" id="IPR036869">
    <property type="entry name" value="J_dom_sf"/>
</dbReference>
<dbReference type="InterPro" id="IPR001623">
    <property type="entry name" value="DnaJ_domain"/>
</dbReference>
<accession>A0ABR2YCQ3</accession>
<dbReference type="PROSITE" id="PS50005">
    <property type="entry name" value="TPR"/>
    <property type="match status" value="1"/>
</dbReference>
<dbReference type="SMART" id="SM00028">
    <property type="entry name" value="TPR"/>
    <property type="match status" value="3"/>
</dbReference>
<protein>
    <recommendedName>
        <fullName evidence="3">J domain-containing protein</fullName>
    </recommendedName>
</protein>
<dbReference type="Proteomes" id="UP001491310">
    <property type="component" value="Unassembled WGS sequence"/>
</dbReference>
<feature type="domain" description="J" evidence="3">
    <location>
        <begin position="713"/>
        <end position="816"/>
    </location>
</feature>
<dbReference type="PANTHER" id="PTHR45181">
    <property type="entry name" value="HEAT SHOCK PROTEIN DNAJ WITH TETRATRICOPEPTIDE REPEAT-CONTAINING PROTEIN"/>
    <property type="match status" value="1"/>
</dbReference>
<dbReference type="Pfam" id="PF00226">
    <property type="entry name" value="DnaJ"/>
    <property type="match status" value="1"/>
</dbReference>
<dbReference type="PANTHER" id="PTHR45181:SF4">
    <property type="entry name" value="HEAT SHOCK PROTEIN DNAJ WITH TETRATRICOPEPTIDE REPEAT-CONTAINING PROTEIN"/>
    <property type="match status" value="1"/>
</dbReference>
<dbReference type="PRINTS" id="PR00625">
    <property type="entry name" value="JDOMAIN"/>
</dbReference>
<dbReference type="SUPFAM" id="SSF46565">
    <property type="entry name" value="Chaperone J-domain"/>
    <property type="match status" value="1"/>
</dbReference>
<feature type="region of interest" description="Disordered" evidence="2">
    <location>
        <begin position="853"/>
        <end position="891"/>
    </location>
</feature>
<dbReference type="CDD" id="cd06257">
    <property type="entry name" value="DnaJ"/>
    <property type="match status" value="1"/>
</dbReference>
<evidence type="ECO:0000313" key="5">
    <source>
        <dbReference type="Proteomes" id="UP001491310"/>
    </source>
</evidence>
<feature type="compositionally biased region" description="Polar residues" evidence="2">
    <location>
        <begin position="51"/>
        <end position="61"/>
    </location>
</feature>
<dbReference type="Gene3D" id="1.10.287.110">
    <property type="entry name" value="DnaJ domain"/>
    <property type="match status" value="1"/>
</dbReference>
<feature type="region of interest" description="Disordered" evidence="2">
    <location>
        <begin position="1"/>
        <end position="162"/>
    </location>
</feature>
<sequence>MRTTREAIPLTRSAASETAETSLPQRFAQTVNLGVRDWPPSARKPPPPTGAFNQGTPSVTPITAKRSAHRARRPPATAGRTPAAGDSPFMREGSPMDWSPFVTTAAGSQTPSAAQTPSGNMSSVQDGEPMGTRLNFEQRTDVSAATGRPADPAGPEEDVTDGLHVDLAASSLSGECGGSSRPSSFASEFTARFSFKSPGGKGRAPSEPRAAKPSAAFDWGKPPSGVPSAQPTAPAFPAQPAPFAGTFRTDQAVSGGEAEPVGSGKASTFAERKGVKGLARPVRLVVPVAELQAGRRSASHAGSQAGSDAASERQGTPLEDVERLRQRGNSAFQRGSYSRSADLYQRAIDLLRENGVTEGLGKLYSNIAASYLQMDKPYAAIAACKSALEAEPSFFRARLRMATCHSRLGDLPAALGALGPDATSAANLAEAAGKRADLEALQERLNKVISTASAASSMVAAESALRELETLLAKDQAPFSSTLHRLRAQLLLQLGRREEAAEMCRVCSHVREPGLQPPPLWPWWLSVQCAFHSGDLKSAADQMEALTAQYTAEGKESIAISDGDDSALAVADVTALAQQLRSLLKLKEAGNRAIKEGKGQEALQHYNAALTAELPGSAAFVAVLFANRAAAHQSLGQATHAVADCLRATALSPAYSKAHSRLATVLSELKHRTGEVDVLERLQALPVVIPSEAAAVAQRLRAARAAARTATPDHYKVIGIARDADAEEVRRAYKRSALQLHPDKALTQCRFSSRLGIHGALLVDTAQVQARVRDNADWLFKCVGAANAALSDTALRRQLDADLAAQEGRGYYSAYSSPSSSHYYSREADLFSRSRRKGAYNYGASFYESYQRRPRRPAGGYGAGNSNSNGHGGAAASDDSESEGFDFNNFY</sequence>
<reference evidence="4 5" key="1">
    <citation type="journal article" date="2024" name="Nat. Commun.">
        <title>Phylogenomics reveals the evolutionary origins of lichenization in chlorophyte algae.</title>
        <authorList>
            <person name="Puginier C."/>
            <person name="Libourel C."/>
            <person name="Otte J."/>
            <person name="Skaloud P."/>
            <person name="Haon M."/>
            <person name="Grisel S."/>
            <person name="Petersen M."/>
            <person name="Berrin J.G."/>
            <person name="Delaux P.M."/>
            <person name="Dal Grande F."/>
            <person name="Keller J."/>
        </authorList>
    </citation>
    <scope>NUCLEOTIDE SEQUENCE [LARGE SCALE GENOMIC DNA]</scope>
    <source>
        <strain evidence="4 5">SAG 216-7</strain>
    </source>
</reference>
<evidence type="ECO:0000313" key="4">
    <source>
        <dbReference type="EMBL" id="KAK9902655.1"/>
    </source>
</evidence>
<organism evidence="4 5">
    <name type="scientific">Coccomyxa subellipsoidea</name>
    <dbReference type="NCBI Taxonomy" id="248742"/>
    <lineage>
        <taxon>Eukaryota</taxon>
        <taxon>Viridiplantae</taxon>
        <taxon>Chlorophyta</taxon>
        <taxon>core chlorophytes</taxon>
        <taxon>Trebouxiophyceae</taxon>
        <taxon>Trebouxiophyceae incertae sedis</taxon>
        <taxon>Coccomyxaceae</taxon>
        <taxon>Coccomyxa</taxon>
    </lineage>
</organism>
<evidence type="ECO:0000259" key="3">
    <source>
        <dbReference type="PROSITE" id="PS50076"/>
    </source>
</evidence>
<dbReference type="PROSITE" id="PS50076">
    <property type="entry name" value="DNAJ_2"/>
    <property type="match status" value="1"/>
</dbReference>
<feature type="compositionally biased region" description="Low complexity" evidence="2">
    <location>
        <begin position="864"/>
        <end position="877"/>
    </location>
</feature>
<dbReference type="EMBL" id="JALJOT010000015">
    <property type="protein sequence ID" value="KAK9902655.1"/>
    <property type="molecule type" value="Genomic_DNA"/>
</dbReference>
<feature type="compositionally biased region" description="Polar residues" evidence="2">
    <location>
        <begin position="13"/>
        <end position="32"/>
    </location>
</feature>
<feature type="compositionally biased region" description="Low complexity" evidence="2">
    <location>
        <begin position="227"/>
        <end position="244"/>
    </location>
</feature>
<name>A0ABR2YCQ3_9CHLO</name>
<evidence type="ECO:0000256" key="1">
    <source>
        <dbReference type="PROSITE-ProRule" id="PRU00339"/>
    </source>
</evidence>
<feature type="compositionally biased region" description="Low complexity" evidence="2">
    <location>
        <begin position="74"/>
        <end position="85"/>
    </location>
</feature>
<dbReference type="InterPro" id="IPR011990">
    <property type="entry name" value="TPR-like_helical_dom_sf"/>
</dbReference>
<gene>
    <name evidence="4" type="ORF">WJX75_001610</name>
</gene>